<dbReference type="Gene3D" id="3.40.50.10140">
    <property type="entry name" value="Toll/interleukin-1 receptor homology (TIR) domain"/>
    <property type="match status" value="1"/>
</dbReference>
<reference evidence="2 3" key="1">
    <citation type="journal article" date="2021" name="Nat. Plants">
        <title>The Taxus genome provides insights into paclitaxel biosynthesis.</title>
        <authorList>
            <person name="Xiong X."/>
            <person name="Gou J."/>
            <person name="Liao Q."/>
            <person name="Li Y."/>
            <person name="Zhou Q."/>
            <person name="Bi G."/>
            <person name="Li C."/>
            <person name="Du R."/>
            <person name="Wang X."/>
            <person name="Sun T."/>
            <person name="Guo L."/>
            <person name="Liang H."/>
            <person name="Lu P."/>
            <person name="Wu Y."/>
            <person name="Zhang Z."/>
            <person name="Ro D.K."/>
            <person name="Shang Y."/>
            <person name="Huang S."/>
            <person name="Yan J."/>
        </authorList>
    </citation>
    <scope>NUCLEOTIDE SEQUENCE [LARGE SCALE GENOMIC DNA]</scope>
    <source>
        <strain evidence="2">Ta-2019</strain>
    </source>
</reference>
<protein>
    <recommendedName>
        <fullName evidence="1">TIR domain-containing protein</fullName>
    </recommendedName>
</protein>
<sequence length="1068" mass="122095">MALLASEEARIPMKREISREEPQRQRMRSGMETEWLWKKKYSHHRSAEYDVLNVIQPLGELRRSSASPRLFDVFINHRGPDVKQTLALQLYNSLEELGFQAFLDSSEMELGDSFPFAIRNAICSATVHIAIFSKRYAESAWCLHELALMLQTKTKIIPVFYGVKPSDLRFIEKGVYANAFARYRENGRFLDKLEEWKIALRSVSFYNGYEFAKHNHDQDKLCKTVVSAVVKEVENTRCLHVAENPVGLDEVVQHFERRCSQEMERKTKSVGIYGMGGSGKTTLAIELFNRKRCEYDGSCFLSDVREAYDKNDLPILQTKLVKDLFHHRDPPQFQSTLDGKSYLKSSLRRTNFLRFLIVLDDIDHKDQIDALLDTKALNSESLVIVTTRDERVLVRSGITLRYQMKEMNPEHSRQLFCWHALHQPYPTNGYEDLVEMFVKECGGLPLSLQVLGGHVFGTTDHHYWQSVLDEVRKTLPHEIRQKIKISFDALSYEQKQIFMDIACFFIGKPKSMAIRIWKALGWSGELGLQTLKDKCLVEVVWSHREEFDDDKLVFRMQNHLHDLGREMADNLSPPHRWWRPEYLKTLELKCFEKILTNSNGRGLLSIFDSSTGVQITCFIGNPNNYTERSVSLLWLQLNLNGCKHSSIPSWIPLQNVRYLRIVDGRLTRLWQKHAQAPSQLTELVLDKISLEESTNSLGMLNNVEKLALRGRYEDDDGKLFEGISLSKSLRKLTRLRSLAVRHFSLCGIVALDSSVESTTLESPMSSLEKIDISEEKHVWKVSISGDHCPSLKSLRLESIENLIYVSLSGVTTLDCLQLRSCRELVTVSGIRDLAKLVTLNIRECPKVTNFLSLASLSCLERITIDGCQKLQNITGIEQLQRLKYLHLSAEPRLIWNCISRLQRMPSVLTTVIGRAVYGATSSLTENLFSSLIGANAASEIHINQNGMPEVTLNSIPKSISAIIVCAVVQSNYGEIIQIPLPSSDSIESYIGEGEWIVTVVFNIKSDWIPSVLFGAEITKGCIVKVNSDEEEETMPIFKRIIDQLYQKPIMLSQWPWLTGENAEEVWLM</sequence>
<accession>A0AA38F6A5</accession>
<dbReference type="Gene3D" id="3.80.10.10">
    <property type="entry name" value="Ribonuclease Inhibitor"/>
    <property type="match status" value="2"/>
</dbReference>
<organism evidence="2 3">
    <name type="scientific">Taxus chinensis</name>
    <name type="common">Chinese yew</name>
    <name type="synonym">Taxus wallichiana var. chinensis</name>
    <dbReference type="NCBI Taxonomy" id="29808"/>
    <lineage>
        <taxon>Eukaryota</taxon>
        <taxon>Viridiplantae</taxon>
        <taxon>Streptophyta</taxon>
        <taxon>Embryophyta</taxon>
        <taxon>Tracheophyta</taxon>
        <taxon>Spermatophyta</taxon>
        <taxon>Pinopsida</taxon>
        <taxon>Pinidae</taxon>
        <taxon>Conifers II</taxon>
        <taxon>Cupressales</taxon>
        <taxon>Taxaceae</taxon>
        <taxon>Taxus</taxon>
    </lineage>
</organism>
<dbReference type="GO" id="GO:0006952">
    <property type="term" value="P:defense response"/>
    <property type="evidence" value="ECO:0007669"/>
    <property type="project" value="InterPro"/>
</dbReference>
<dbReference type="SUPFAM" id="SSF52200">
    <property type="entry name" value="Toll/Interleukin receptor TIR domain"/>
    <property type="match status" value="1"/>
</dbReference>
<dbReference type="InterPro" id="IPR027417">
    <property type="entry name" value="P-loop_NTPase"/>
</dbReference>
<evidence type="ECO:0000313" key="2">
    <source>
        <dbReference type="EMBL" id="KAH9294114.1"/>
    </source>
</evidence>
<dbReference type="AlphaFoldDB" id="A0AA38F6A5"/>
<dbReference type="Pfam" id="PF00931">
    <property type="entry name" value="NB-ARC"/>
    <property type="match status" value="1"/>
</dbReference>
<dbReference type="PRINTS" id="PR00364">
    <property type="entry name" value="DISEASERSIST"/>
</dbReference>
<dbReference type="InterPro" id="IPR000157">
    <property type="entry name" value="TIR_dom"/>
</dbReference>
<gene>
    <name evidence="2" type="ORF">KI387_040681</name>
</gene>
<dbReference type="GO" id="GO:0007165">
    <property type="term" value="P:signal transduction"/>
    <property type="evidence" value="ECO:0007669"/>
    <property type="project" value="InterPro"/>
</dbReference>
<dbReference type="InterPro" id="IPR042197">
    <property type="entry name" value="Apaf_helical"/>
</dbReference>
<dbReference type="SUPFAM" id="SSF52058">
    <property type="entry name" value="L domain-like"/>
    <property type="match status" value="1"/>
</dbReference>
<evidence type="ECO:0000259" key="1">
    <source>
        <dbReference type="PROSITE" id="PS50104"/>
    </source>
</evidence>
<dbReference type="PANTHER" id="PTHR11017">
    <property type="entry name" value="LEUCINE-RICH REPEAT-CONTAINING PROTEIN"/>
    <property type="match status" value="1"/>
</dbReference>
<dbReference type="PANTHER" id="PTHR11017:SF385">
    <property type="entry name" value="DISEASE RESISTANCE PROTEIN (TIR-NBS-LRR CLASS)-RELATED"/>
    <property type="match status" value="1"/>
</dbReference>
<proteinExistence type="predicted"/>
<dbReference type="InterPro" id="IPR032675">
    <property type="entry name" value="LRR_dom_sf"/>
</dbReference>
<dbReference type="SMART" id="SM00255">
    <property type="entry name" value="TIR"/>
    <property type="match status" value="1"/>
</dbReference>
<dbReference type="InterPro" id="IPR044974">
    <property type="entry name" value="Disease_R_plants"/>
</dbReference>
<dbReference type="InterPro" id="IPR002182">
    <property type="entry name" value="NB-ARC"/>
</dbReference>
<dbReference type="Gene3D" id="3.40.50.300">
    <property type="entry name" value="P-loop containing nucleotide triphosphate hydrolases"/>
    <property type="match status" value="1"/>
</dbReference>
<evidence type="ECO:0000313" key="3">
    <source>
        <dbReference type="Proteomes" id="UP000824469"/>
    </source>
</evidence>
<dbReference type="EMBL" id="JAHRHJ020000379">
    <property type="protein sequence ID" value="KAH9294114.1"/>
    <property type="molecule type" value="Genomic_DNA"/>
</dbReference>
<dbReference type="Gene3D" id="1.10.8.430">
    <property type="entry name" value="Helical domain of apoptotic protease-activating factors"/>
    <property type="match status" value="1"/>
</dbReference>
<name>A0AA38F6A5_TAXCH</name>
<feature type="domain" description="TIR" evidence="1">
    <location>
        <begin position="69"/>
        <end position="237"/>
    </location>
</feature>
<dbReference type="Pfam" id="PF01582">
    <property type="entry name" value="TIR"/>
    <property type="match status" value="1"/>
</dbReference>
<dbReference type="PROSITE" id="PS50104">
    <property type="entry name" value="TIR"/>
    <property type="match status" value="1"/>
</dbReference>
<comment type="caution">
    <text evidence="2">The sequence shown here is derived from an EMBL/GenBank/DDBJ whole genome shotgun (WGS) entry which is preliminary data.</text>
</comment>
<keyword evidence="3" id="KW-1185">Reference proteome</keyword>
<dbReference type="SUPFAM" id="SSF52540">
    <property type="entry name" value="P-loop containing nucleoside triphosphate hydrolases"/>
    <property type="match status" value="1"/>
</dbReference>
<dbReference type="GO" id="GO:0043531">
    <property type="term" value="F:ADP binding"/>
    <property type="evidence" value="ECO:0007669"/>
    <property type="project" value="InterPro"/>
</dbReference>
<dbReference type="InterPro" id="IPR035897">
    <property type="entry name" value="Toll_tir_struct_dom_sf"/>
</dbReference>
<dbReference type="Proteomes" id="UP000824469">
    <property type="component" value="Unassembled WGS sequence"/>
</dbReference>